<dbReference type="AlphaFoldDB" id="A0A084GJ65"/>
<dbReference type="InterPro" id="IPR038734">
    <property type="entry name" value="YhaN_AAA"/>
</dbReference>
<proteinExistence type="predicted"/>
<sequence length="1004" mass="114986">MKIIQLNIYGYGQFHHTEIMLDSPSFQVIYGENEAGKSTIMSFIQSILFGFPQKVQQEKRYEPKHVNAYGGSLVAETVQHGRVKIERLPGKAGSGVTVYFENGETGGADVLQQLLSYFDKTVYQSIYSFDIHGIQQVSKVGAEDLGKFLLSSGLLGTDAVLQTELSLSKKQEQLFKPNGKKPEINAALTALKDIHTEVMKAKQHLEPYSDLINEKEAAEQSLREITERKRELEADAKRIGEIVEALPLFHEEAALKDELDKAQSHFPSNGLKRMEELEGRESPLRSEYMALKTIIREQTEAIEQVPAEERILECKEEIERLRGEYSAWEMKRAQYGQTRTKLEETESRIHEEKKRLFSHEIDNRTILDLNTGAAVKEEIREIVGKHQHLQQKKHLLDQQFERVKENLEESENRLSDYAERMLEEEERRQLEERVRYLEDVQRASLDKKKLSEEHRAVQTDIRKQKDAVEKNNSRLKGLGVFFALIILLCTGWLLSEELWLIAAVLLSLGLAGFFILMKNSKSDTSFLEHLEKKEKELKEQLDAADNDSDTTSDMETAKGILWKDEQIRRSYELEEVVFKQSERAYDRTVSSFDDWEKEYYTADQQARRAFEALHMDSSFSPLSLPDLLQSAANLQNDILAFRQAEKKAAELSADLTAYEKKVASLAQSFEIEGTACSSLLDGLLKALKDSEENKRMRETAAAKRAEAEDKLKKIDAEIGLLEEKKNELLSLAGACDTEEFWEKAKEAEHLAAVKQKASWIQQQLKTKQHLLAHEPLDFSKDYTAEKARCEQELIAAADTENQLKKKLAELTVHIKSMEESGVYSDLKQKAALQKEEVKQLARQWAVLAAARHMLNQTVEYSRSVRLPSLLQQAESFFSRLTNERYVKVFLPENEQTITVERKDGTRFAAHELSQATAEQLYIGIRLALSCHISTSEAMPLLIDDGFVNFDRERTGRVMDLLRELSEHHQILFFTCQEHLLKLFHESEILDLEKKKRAAGLSPHS</sequence>
<feature type="transmembrane region" description="Helical" evidence="2">
    <location>
        <begin position="475"/>
        <end position="493"/>
    </location>
</feature>
<dbReference type="STRING" id="246786.GS18_0221355"/>
<dbReference type="SUPFAM" id="SSF52540">
    <property type="entry name" value="P-loop containing nucleoside triphosphate hydrolases"/>
    <property type="match status" value="1"/>
</dbReference>
<reference evidence="4 5" key="1">
    <citation type="journal article" date="2005" name="Int. J. Syst. Evol. Microbiol.">
        <title>Bacillus cibi sp. nov., isolated from jeotgal, a traditional Korean fermented seafood.</title>
        <authorList>
            <person name="Yoon J.H."/>
            <person name="Lee C.H."/>
            <person name="Oh T.K."/>
        </authorList>
    </citation>
    <scope>NUCLEOTIDE SEQUENCE [LARGE SCALE GENOMIC DNA]</scope>
    <source>
        <strain evidence="4 5">DSM 16189</strain>
    </source>
</reference>
<dbReference type="PANTHER" id="PTHR41259:SF1">
    <property type="entry name" value="DOUBLE-STRAND BREAK REPAIR RAD50 ATPASE, PUTATIVE-RELATED"/>
    <property type="match status" value="1"/>
</dbReference>
<evidence type="ECO:0000256" key="2">
    <source>
        <dbReference type="SAM" id="Phobius"/>
    </source>
</evidence>
<keyword evidence="1" id="KW-0175">Coiled coil</keyword>
<feature type="coiled-coil region" evidence="1">
    <location>
        <begin position="311"/>
        <end position="355"/>
    </location>
</feature>
<evidence type="ECO:0000259" key="3">
    <source>
        <dbReference type="Pfam" id="PF13514"/>
    </source>
</evidence>
<evidence type="ECO:0000313" key="5">
    <source>
        <dbReference type="Proteomes" id="UP000028549"/>
    </source>
</evidence>
<feature type="coiled-coil region" evidence="1">
    <location>
        <begin position="208"/>
        <end position="242"/>
    </location>
</feature>
<feature type="coiled-coil region" evidence="1">
    <location>
        <begin position="386"/>
        <end position="467"/>
    </location>
</feature>
<dbReference type="Pfam" id="PF13514">
    <property type="entry name" value="AAA_27"/>
    <property type="match status" value="1"/>
</dbReference>
<feature type="coiled-coil region" evidence="1">
    <location>
        <begin position="641"/>
        <end position="731"/>
    </location>
</feature>
<dbReference type="Gene3D" id="3.40.50.300">
    <property type="entry name" value="P-loop containing nucleotide triphosphate hydrolases"/>
    <property type="match status" value="2"/>
</dbReference>
<comment type="caution">
    <text evidence="4">The sequence shown here is derived from an EMBL/GenBank/DDBJ whole genome shotgun (WGS) entry which is preliminary data.</text>
</comment>
<name>A0A084GJ65_METID</name>
<dbReference type="RefSeq" id="WP_029567308.1">
    <property type="nucleotide sequence ID" value="NZ_JNVC02000024.1"/>
</dbReference>
<dbReference type="Proteomes" id="UP000028549">
    <property type="component" value="Unassembled WGS sequence"/>
</dbReference>
<keyword evidence="2" id="KW-0472">Membrane</keyword>
<gene>
    <name evidence="4" type="ORF">GS18_0221355</name>
</gene>
<evidence type="ECO:0000313" key="4">
    <source>
        <dbReference type="EMBL" id="KEZ47377.1"/>
    </source>
</evidence>
<feature type="transmembrane region" description="Helical" evidence="2">
    <location>
        <begin position="499"/>
        <end position="517"/>
    </location>
</feature>
<protein>
    <recommendedName>
        <fullName evidence="3">YhaN AAA domain-containing protein</fullName>
    </recommendedName>
</protein>
<accession>A0A084GJ65</accession>
<keyword evidence="2" id="KW-0812">Transmembrane</keyword>
<feature type="coiled-coil region" evidence="1">
    <location>
        <begin position="800"/>
        <end position="843"/>
    </location>
</feature>
<organism evidence="4 5">
    <name type="scientific">Metabacillus indicus</name>
    <name type="common">Bacillus indicus</name>
    <dbReference type="NCBI Taxonomy" id="246786"/>
    <lineage>
        <taxon>Bacteria</taxon>
        <taxon>Bacillati</taxon>
        <taxon>Bacillota</taxon>
        <taxon>Bacilli</taxon>
        <taxon>Bacillales</taxon>
        <taxon>Bacillaceae</taxon>
        <taxon>Metabacillus</taxon>
    </lineage>
</organism>
<dbReference type="InterPro" id="IPR027417">
    <property type="entry name" value="P-loop_NTPase"/>
</dbReference>
<dbReference type="EMBL" id="JNVC02000024">
    <property type="protein sequence ID" value="KEZ47377.1"/>
    <property type="molecule type" value="Genomic_DNA"/>
</dbReference>
<feature type="domain" description="YhaN AAA" evidence="3">
    <location>
        <begin position="1"/>
        <end position="202"/>
    </location>
</feature>
<evidence type="ECO:0000256" key="1">
    <source>
        <dbReference type="SAM" id="Coils"/>
    </source>
</evidence>
<keyword evidence="2" id="KW-1133">Transmembrane helix</keyword>
<dbReference type="OrthoDB" id="9764467at2"/>
<keyword evidence="5" id="KW-1185">Reference proteome</keyword>
<dbReference type="PANTHER" id="PTHR41259">
    <property type="entry name" value="DOUBLE-STRAND BREAK REPAIR RAD50 ATPASE, PUTATIVE-RELATED"/>
    <property type="match status" value="1"/>
</dbReference>